<organism evidence="1 2">
    <name type="scientific">Actinophytocola glycyrrhizae</name>
    <dbReference type="NCBI Taxonomy" id="2044873"/>
    <lineage>
        <taxon>Bacteria</taxon>
        <taxon>Bacillati</taxon>
        <taxon>Actinomycetota</taxon>
        <taxon>Actinomycetes</taxon>
        <taxon>Pseudonocardiales</taxon>
        <taxon>Pseudonocardiaceae</taxon>
    </lineage>
</organism>
<reference evidence="2" key="1">
    <citation type="journal article" date="2019" name="Int. J. Syst. Evol. Microbiol.">
        <title>The Global Catalogue of Microorganisms (GCM) 10K type strain sequencing project: providing services to taxonomists for standard genome sequencing and annotation.</title>
        <authorList>
            <consortium name="The Broad Institute Genomics Platform"/>
            <consortium name="The Broad Institute Genome Sequencing Center for Infectious Disease"/>
            <person name="Wu L."/>
            <person name="Ma J."/>
        </authorList>
    </citation>
    <scope>NUCLEOTIDE SEQUENCE [LARGE SCALE GENOMIC DNA]</scope>
    <source>
        <strain evidence="2">ZS-22-S1</strain>
    </source>
</reference>
<sequence length="242" mass="25330">MNSELLRGLTDVHGPFASVYLPPDAGGPGWLFLRRLLAAQDADPEVLAVLDEAMRRPAAAEGRALIANREGVLVDGPLSWSPPSPVARFSALPYLLPLVRKQAVHAPEAALVAAGPAGQDTVGPPPDRSRVLFDQFLFESSRPDGPVVQGLGHCAAALRDGNADAVVLVEGVLGGESVWVGGTHRDQVAQECAELRALGMPANRQRADEALPMAALKVDAELLVGPADLPLADGVGVLLRHP</sequence>
<proteinExistence type="predicted"/>
<evidence type="ECO:0000313" key="1">
    <source>
        <dbReference type="EMBL" id="MFC4852034.1"/>
    </source>
</evidence>
<dbReference type="EMBL" id="JBHSIS010000002">
    <property type="protein sequence ID" value="MFC4852034.1"/>
    <property type="molecule type" value="Genomic_DNA"/>
</dbReference>
<keyword evidence="2" id="KW-1185">Reference proteome</keyword>
<name>A0ABV9RTQ6_9PSEU</name>
<evidence type="ECO:0000313" key="2">
    <source>
        <dbReference type="Proteomes" id="UP001595859"/>
    </source>
</evidence>
<accession>A0ABV9RTQ6</accession>
<comment type="caution">
    <text evidence="1">The sequence shown here is derived from an EMBL/GenBank/DDBJ whole genome shotgun (WGS) entry which is preliminary data.</text>
</comment>
<protein>
    <submittedName>
        <fullName evidence="1">Uncharacterized protein</fullName>
    </submittedName>
</protein>
<dbReference type="RefSeq" id="WP_378053372.1">
    <property type="nucleotide sequence ID" value="NZ_JBHSIS010000002.1"/>
</dbReference>
<dbReference type="Proteomes" id="UP001595859">
    <property type="component" value="Unassembled WGS sequence"/>
</dbReference>
<gene>
    <name evidence="1" type="ORF">ACFPCV_00860</name>
</gene>